<name>A0A813G832_POLGL</name>
<feature type="chain" id="PRO_5032551918" description="RNA demethylase ALKBH5" evidence="7">
    <location>
        <begin position="32"/>
        <end position="812"/>
    </location>
</feature>
<evidence type="ECO:0000313" key="9">
    <source>
        <dbReference type="Proteomes" id="UP000654075"/>
    </source>
</evidence>
<dbReference type="GO" id="GO:0005634">
    <property type="term" value="C:nucleus"/>
    <property type="evidence" value="ECO:0007669"/>
    <property type="project" value="TreeGrafter"/>
</dbReference>
<evidence type="ECO:0000256" key="3">
    <source>
        <dbReference type="ARBA" id="ARBA00022964"/>
    </source>
</evidence>
<dbReference type="GO" id="GO:0006406">
    <property type="term" value="P:mRNA export from nucleus"/>
    <property type="evidence" value="ECO:0007669"/>
    <property type="project" value="TreeGrafter"/>
</dbReference>
<feature type="signal peptide" evidence="7">
    <location>
        <begin position="1"/>
        <end position="31"/>
    </location>
</feature>
<dbReference type="SUPFAM" id="SSF51197">
    <property type="entry name" value="Clavaminate synthase-like"/>
    <property type="match status" value="1"/>
</dbReference>
<evidence type="ECO:0000313" key="8">
    <source>
        <dbReference type="EMBL" id="CAE8622872.1"/>
    </source>
</evidence>
<dbReference type="InterPro" id="IPR032860">
    <property type="entry name" value="ALKBH5"/>
</dbReference>
<evidence type="ECO:0000256" key="2">
    <source>
        <dbReference type="ARBA" id="ARBA00022723"/>
    </source>
</evidence>
<gene>
    <name evidence="8" type="ORF">PGLA1383_LOCUS40233</name>
</gene>
<dbReference type="GO" id="GO:0006397">
    <property type="term" value="P:mRNA processing"/>
    <property type="evidence" value="ECO:0007669"/>
    <property type="project" value="InterPro"/>
</dbReference>
<evidence type="ECO:0000256" key="5">
    <source>
        <dbReference type="ARBA" id="ARBA00023004"/>
    </source>
</evidence>
<dbReference type="PANTHER" id="PTHR32074">
    <property type="entry name" value="RNA DEMETHYLASE ALKBH5"/>
    <property type="match status" value="1"/>
</dbReference>
<dbReference type="InterPro" id="IPR037151">
    <property type="entry name" value="AlkB-like_sf"/>
</dbReference>
<keyword evidence="4" id="KW-0560">Oxidoreductase</keyword>
<keyword evidence="5" id="KW-0408">Iron</keyword>
<comment type="similarity">
    <text evidence="1">Belongs to the alkB family.</text>
</comment>
<reference evidence="8" key="1">
    <citation type="submission" date="2021-02" db="EMBL/GenBank/DDBJ databases">
        <authorList>
            <person name="Dougan E. K."/>
            <person name="Rhodes N."/>
            <person name="Thang M."/>
            <person name="Chan C."/>
        </authorList>
    </citation>
    <scope>NUCLEOTIDE SEQUENCE</scope>
</reference>
<dbReference type="GO" id="GO:0046872">
    <property type="term" value="F:metal ion binding"/>
    <property type="evidence" value="ECO:0007669"/>
    <property type="project" value="UniProtKB-KW"/>
</dbReference>
<sequence>MWTRQSLTELPTSFLLCSSLLLLVLLPLGFGFRKVKGKAEAKQAKGSMAASTAPRRKKAGRGQQTSTPGAEGEQGASAFSASRAPQSVQSPPEEKPEPLGADGLPSGLSELVDDVAAHLSEEQRRTLLKLRRKLREVAKIESLLAEGAPVEETQRAKAETKPHLLAELSDLLALAGVNEAAGGGDGGFVVVTSGMSQSKLRNEEASQRAAAEATAEKMQAVFLKEAWGLQQQKEKLPQERPPQQKSNTRKSAKARKAGAGAGPGSDDEEAWTEVGAPKKETMTEEEAFARALARAKAASQRQAERVQNTSCVEYQRTRESLKSFRLFDAEGCVKVEELINQVVIDAQRGLFKEKTVDLTPMRNKYFFGFAYTYGAQREHPGARGIEAVWPPSETDPIPLWIRELLIEPLEKRGVVPKGWINSATINDYSPGGCIVSHIDPPHLFDRPIIGVNFFSDCNLVFGTSFSFPKEALQEISCSTPVYVHPCQQGYVSVLKGYSANDITHAIRPCDLPSRRASIILRRVLPTAPVLLAAKGTTMAVKDLPAEYLRPGEDVRASAVFLQRLSAAPSAGPAPAAAPSAFRSGRKAPASMLRDATKRFESGVIYSVLQESSAMSEVLLREILRRLTTSSGLGCASAFRRFAGRSILDFKLQGAEAMELLKPPFDALNPLLGVMVSMAAQSLRTGERLAVLQLIVNAFPDAGCEVKPHRHRCRQICVSVGSTRELEVEGQTLVMTSGDVLFLEGEMHSVPPARSQAGPRASVCLFYGSQAEHARQTISVNANDGWHGDSYWFVHPDDQTGDQPDEYAGVKSR</sequence>
<dbReference type="AlphaFoldDB" id="A0A813G832"/>
<dbReference type="Gene3D" id="2.60.120.590">
    <property type="entry name" value="Alpha-ketoglutarate-dependent dioxygenase AlkB-like"/>
    <property type="match status" value="1"/>
</dbReference>
<evidence type="ECO:0008006" key="10">
    <source>
        <dbReference type="Google" id="ProtNLM"/>
    </source>
</evidence>
<keyword evidence="9" id="KW-1185">Reference proteome</keyword>
<dbReference type="OrthoDB" id="271595at2759"/>
<proteinExistence type="inferred from homology"/>
<feature type="compositionally biased region" description="Polar residues" evidence="6">
    <location>
        <begin position="77"/>
        <end position="90"/>
    </location>
</feature>
<comment type="caution">
    <text evidence="8">The sequence shown here is derived from an EMBL/GenBank/DDBJ whole genome shotgun (WGS) entry which is preliminary data.</text>
</comment>
<organism evidence="8 9">
    <name type="scientific">Polarella glacialis</name>
    <name type="common">Dinoflagellate</name>
    <dbReference type="NCBI Taxonomy" id="89957"/>
    <lineage>
        <taxon>Eukaryota</taxon>
        <taxon>Sar</taxon>
        <taxon>Alveolata</taxon>
        <taxon>Dinophyceae</taxon>
        <taxon>Suessiales</taxon>
        <taxon>Suessiaceae</taxon>
        <taxon>Polarella</taxon>
    </lineage>
</organism>
<dbReference type="EMBL" id="CAJNNV010028075">
    <property type="protein sequence ID" value="CAE8622872.1"/>
    <property type="molecule type" value="Genomic_DNA"/>
</dbReference>
<dbReference type="PANTHER" id="PTHR32074:SF2">
    <property type="entry name" value="RNA DEMETHYLASE ALKBH5"/>
    <property type="match status" value="1"/>
</dbReference>
<keyword evidence="2" id="KW-0479">Metal-binding</keyword>
<evidence type="ECO:0000256" key="4">
    <source>
        <dbReference type="ARBA" id="ARBA00023002"/>
    </source>
</evidence>
<dbReference type="Proteomes" id="UP000654075">
    <property type="component" value="Unassembled WGS sequence"/>
</dbReference>
<feature type="compositionally biased region" description="Basic residues" evidence="6">
    <location>
        <begin position="247"/>
        <end position="256"/>
    </location>
</feature>
<evidence type="ECO:0000256" key="1">
    <source>
        <dbReference type="ARBA" id="ARBA00007879"/>
    </source>
</evidence>
<accession>A0A813G832</accession>
<keyword evidence="7" id="KW-0732">Signal</keyword>
<keyword evidence="3" id="KW-0223">Dioxygenase</keyword>
<evidence type="ECO:0000256" key="7">
    <source>
        <dbReference type="SAM" id="SignalP"/>
    </source>
</evidence>
<dbReference type="GO" id="GO:0035515">
    <property type="term" value="F:oxidative RNA demethylase activity"/>
    <property type="evidence" value="ECO:0007669"/>
    <property type="project" value="InterPro"/>
</dbReference>
<evidence type="ECO:0000256" key="6">
    <source>
        <dbReference type="SAM" id="MobiDB-lite"/>
    </source>
</evidence>
<feature type="region of interest" description="Disordered" evidence="6">
    <location>
        <begin position="232"/>
        <end position="271"/>
    </location>
</feature>
<protein>
    <recommendedName>
        <fullName evidence="10">RNA demethylase ALKBH5</fullName>
    </recommendedName>
</protein>
<feature type="region of interest" description="Disordered" evidence="6">
    <location>
        <begin position="41"/>
        <end position="107"/>
    </location>
</feature>